<keyword evidence="2" id="KW-0012">Acyltransferase</keyword>
<protein>
    <recommendedName>
        <fullName evidence="4">N-acetyltransferase domain-containing protein</fullName>
    </recommendedName>
</protein>
<dbReference type="PROSITE" id="PS51186">
    <property type="entry name" value="GNAT"/>
    <property type="match status" value="1"/>
</dbReference>
<dbReference type="PANTHER" id="PTHR43420:SF47">
    <property type="entry name" value="N-ACETYLTRANSFERASE DOMAIN-CONTAINING PROTEIN"/>
    <property type="match status" value="1"/>
</dbReference>
<feature type="compositionally biased region" description="Polar residues" evidence="3">
    <location>
        <begin position="486"/>
        <end position="499"/>
    </location>
</feature>
<feature type="compositionally biased region" description="Gly residues" evidence="3">
    <location>
        <begin position="290"/>
        <end position="299"/>
    </location>
</feature>
<evidence type="ECO:0000313" key="5">
    <source>
        <dbReference type="EMBL" id="GIL83541.1"/>
    </source>
</evidence>
<dbReference type="Proteomes" id="UP000747110">
    <property type="component" value="Unassembled WGS sequence"/>
</dbReference>
<proteinExistence type="predicted"/>
<dbReference type="CDD" id="cd04301">
    <property type="entry name" value="NAT_SF"/>
    <property type="match status" value="1"/>
</dbReference>
<evidence type="ECO:0000313" key="7">
    <source>
        <dbReference type="Proteomes" id="UP000747110"/>
    </source>
</evidence>
<evidence type="ECO:0000256" key="1">
    <source>
        <dbReference type="ARBA" id="ARBA00022679"/>
    </source>
</evidence>
<feature type="domain" description="N-acetyltransferase" evidence="4">
    <location>
        <begin position="331"/>
        <end position="443"/>
    </location>
</feature>
<dbReference type="Proteomes" id="UP000722791">
    <property type="component" value="Unassembled WGS sequence"/>
</dbReference>
<keyword evidence="7" id="KW-1185">Reference proteome</keyword>
<evidence type="ECO:0000256" key="2">
    <source>
        <dbReference type="ARBA" id="ARBA00023315"/>
    </source>
</evidence>
<dbReference type="EMBL" id="BNCP01000027">
    <property type="protein sequence ID" value="GIL83541.1"/>
    <property type="molecule type" value="Genomic_DNA"/>
</dbReference>
<organism evidence="5 7">
    <name type="scientific">Volvox reticuliferus</name>
    <dbReference type="NCBI Taxonomy" id="1737510"/>
    <lineage>
        <taxon>Eukaryota</taxon>
        <taxon>Viridiplantae</taxon>
        <taxon>Chlorophyta</taxon>
        <taxon>core chlorophytes</taxon>
        <taxon>Chlorophyceae</taxon>
        <taxon>CS clade</taxon>
        <taxon>Chlamydomonadales</taxon>
        <taxon>Volvocaceae</taxon>
        <taxon>Volvox</taxon>
    </lineage>
</organism>
<feature type="compositionally biased region" description="Basic and acidic residues" evidence="3">
    <location>
        <begin position="322"/>
        <end position="333"/>
    </location>
</feature>
<dbReference type="InterPro" id="IPR000182">
    <property type="entry name" value="GNAT_dom"/>
</dbReference>
<dbReference type="InterPro" id="IPR050680">
    <property type="entry name" value="YpeA/RimI_acetyltransf"/>
</dbReference>
<dbReference type="SUPFAM" id="SSF55729">
    <property type="entry name" value="Acyl-CoA N-acyltransferases (Nat)"/>
    <property type="match status" value="1"/>
</dbReference>
<dbReference type="AlphaFoldDB" id="A0A8J4FTD4"/>
<sequence>MHRAAFNNVSTLHHRTGDCLRLNAYALRQVDSNRARPCALLIHCITNPVCGSTNQHQPCRLRIQLARRREHFHAVACIWAEALLLQGLTDVPPPATEEELRRSEEQIADRLRQSYERKLQAAADSRSLRLQGEAILHQLQHGTLTGLEYQMARRQLEAVRRDLRRTRRRRLWACLVAWEDPVPAGGSPHVSAPRFGSDAELMAQRRTDMTQQQLQERVQHEEDVEGGKEEEYSTHGLEPAPSPQWPHVRVCQGQQAAPQRGGGGRQDVCRGGGDSGRSRGGSGADRCSGGESGTASGHGSGDKSGTASGHGSGGESGGRLNQDSRLDRGGVDDEPKAVGYVLVSVSQPLAMLPPPLPSTSPQQFHVDALAVGARFRRQGVGSRLLAAVEQLVMRWGGKSLWLHVDACNDAAVQMYSDRDYGIVRIQRPRLVVPSSLLGRPTIGCRPPFPPFLPHSCLGRLMGASIVSVLQPQSQGHQGGGQGPQLEKQQGQRTHQESPPNSVLFLEQQQLRNPPYSLRNQEQLQQLQVSLAQWRQRQRSRKFVMQKRLQQ</sequence>
<dbReference type="OrthoDB" id="551193at2759"/>
<reference evidence="5" key="1">
    <citation type="journal article" date="2021" name="Proc. Natl. Acad. Sci. U.S.A.">
        <title>Three genomes in the algal genus Volvox reveal the fate of a haploid sex-determining region after a transition to homothallism.</title>
        <authorList>
            <person name="Yamamoto K."/>
            <person name="Hamaji T."/>
            <person name="Kawai-Toyooka H."/>
            <person name="Matsuzaki R."/>
            <person name="Takahashi F."/>
            <person name="Nishimura Y."/>
            <person name="Kawachi M."/>
            <person name="Noguchi H."/>
            <person name="Minakuchi Y."/>
            <person name="Umen J.G."/>
            <person name="Toyoda A."/>
            <person name="Nozaki H."/>
        </authorList>
    </citation>
    <scope>NUCLEOTIDE SEQUENCE</scope>
    <source>
        <strain evidence="6">NIES-3785</strain>
        <strain evidence="5">NIES-3786</strain>
    </source>
</reference>
<comment type="caution">
    <text evidence="5">The sequence shown here is derived from an EMBL/GenBank/DDBJ whole genome shotgun (WGS) entry which is preliminary data.</text>
</comment>
<feature type="compositionally biased region" description="Gly residues" evidence="3">
    <location>
        <begin position="308"/>
        <end position="317"/>
    </location>
</feature>
<evidence type="ECO:0000256" key="3">
    <source>
        <dbReference type="SAM" id="MobiDB-lite"/>
    </source>
</evidence>
<feature type="compositionally biased region" description="Basic and acidic residues" evidence="3">
    <location>
        <begin position="217"/>
        <end position="233"/>
    </location>
</feature>
<dbReference type="Gene3D" id="3.40.630.30">
    <property type="match status" value="1"/>
</dbReference>
<keyword evidence="1" id="KW-0808">Transferase</keyword>
<evidence type="ECO:0000313" key="6">
    <source>
        <dbReference type="EMBL" id="GIM05938.1"/>
    </source>
</evidence>
<feature type="region of interest" description="Disordered" evidence="3">
    <location>
        <begin position="207"/>
        <end position="333"/>
    </location>
</feature>
<dbReference type="InterPro" id="IPR016181">
    <property type="entry name" value="Acyl_CoA_acyltransferase"/>
</dbReference>
<feature type="region of interest" description="Disordered" evidence="3">
    <location>
        <begin position="471"/>
        <end position="499"/>
    </location>
</feature>
<dbReference type="Pfam" id="PF00583">
    <property type="entry name" value="Acetyltransf_1"/>
    <property type="match status" value="1"/>
</dbReference>
<gene>
    <name evidence="5" type="ORF">Vretifemale_12327</name>
    <name evidence="6" type="ORF">Vretimale_10312</name>
</gene>
<feature type="compositionally biased region" description="Gly residues" evidence="3">
    <location>
        <begin position="260"/>
        <end position="283"/>
    </location>
</feature>
<evidence type="ECO:0000259" key="4">
    <source>
        <dbReference type="PROSITE" id="PS51186"/>
    </source>
</evidence>
<name>A0A8J4FTD4_9CHLO</name>
<dbReference type="GO" id="GO:0016747">
    <property type="term" value="F:acyltransferase activity, transferring groups other than amino-acyl groups"/>
    <property type="evidence" value="ECO:0007669"/>
    <property type="project" value="InterPro"/>
</dbReference>
<dbReference type="PANTHER" id="PTHR43420">
    <property type="entry name" value="ACETYLTRANSFERASE"/>
    <property type="match status" value="1"/>
</dbReference>
<accession>A0A8J4FTD4</accession>
<dbReference type="EMBL" id="BNCQ01000020">
    <property type="protein sequence ID" value="GIM05938.1"/>
    <property type="molecule type" value="Genomic_DNA"/>
</dbReference>